<reference evidence="1" key="2">
    <citation type="submission" date="2016-06" db="EMBL/GenBank/DDBJ databases">
        <title>The genome of a short-lived fish provides insights into sex chromosome evolution and the genetic control of aging.</title>
        <authorList>
            <person name="Reichwald K."/>
            <person name="Felder M."/>
            <person name="Petzold A."/>
            <person name="Koch P."/>
            <person name="Groth M."/>
            <person name="Platzer M."/>
        </authorList>
    </citation>
    <scope>NUCLEOTIDE SEQUENCE</scope>
    <source>
        <tissue evidence="1">Brain</tissue>
    </source>
</reference>
<protein>
    <submittedName>
        <fullName evidence="1">Zgc:113227</fullName>
    </submittedName>
</protein>
<accession>A0A1A8RXW3</accession>
<evidence type="ECO:0000313" key="1">
    <source>
        <dbReference type="EMBL" id="SBS10851.1"/>
    </source>
</evidence>
<feature type="non-terminal residue" evidence="1">
    <location>
        <position position="1"/>
    </location>
</feature>
<dbReference type="AlphaFoldDB" id="A0A1A8RXW3"/>
<organism evidence="1">
    <name type="scientific">Nothobranchius rachovii</name>
    <name type="common">bluefin notho</name>
    <dbReference type="NCBI Taxonomy" id="451742"/>
    <lineage>
        <taxon>Eukaryota</taxon>
        <taxon>Metazoa</taxon>
        <taxon>Chordata</taxon>
        <taxon>Craniata</taxon>
        <taxon>Vertebrata</taxon>
        <taxon>Euteleostomi</taxon>
        <taxon>Actinopterygii</taxon>
        <taxon>Neopterygii</taxon>
        <taxon>Teleostei</taxon>
        <taxon>Neoteleostei</taxon>
        <taxon>Acanthomorphata</taxon>
        <taxon>Ovalentaria</taxon>
        <taxon>Atherinomorphae</taxon>
        <taxon>Cyprinodontiformes</taxon>
        <taxon>Nothobranchiidae</taxon>
        <taxon>Nothobranchius</taxon>
    </lineage>
</organism>
<reference evidence="1" key="1">
    <citation type="submission" date="2016-05" db="EMBL/GenBank/DDBJ databases">
        <authorList>
            <person name="Lavstsen T."/>
            <person name="Jespersen J.S."/>
        </authorList>
    </citation>
    <scope>NUCLEOTIDE SEQUENCE</scope>
    <source>
        <tissue evidence="1">Brain</tissue>
    </source>
</reference>
<proteinExistence type="predicted"/>
<sequence length="49" mass="5728">GITSKFNHMLNIQTNLFSKCVINCFRRRPVTTALFYVLGDSTYPLQDRF</sequence>
<name>A0A1A8RXW3_9TELE</name>
<dbReference type="EMBL" id="HAEH01020478">
    <property type="protein sequence ID" value="SBS10851.1"/>
    <property type="molecule type" value="Transcribed_RNA"/>
</dbReference>
<gene>
    <name evidence="1" type="primary">ZGC:113227</name>
</gene>
<feature type="non-terminal residue" evidence="1">
    <location>
        <position position="49"/>
    </location>
</feature>